<evidence type="ECO:0000256" key="2">
    <source>
        <dbReference type="ARBA" id="ARBA00023136"/>
    </source>
</evidence>
<name>A0A917HR41_9SPHI</name>
<comment type="caution">
    <text evidence="4">The sequence shown here is derived from an EMBL/GenBank/DDBJ whole genome shotgun (WGS) entry which is preliminary data.</text>
</comment>
<keyword evidence="3" id="KW-0998">Cell outer membrane</keyword>
<reference evidence="4" key="2">
    <citation type="submission" date="2020-09" db="EMBL/GenBank/DDBJ databases">
        <authorList>
            <person name="Sun Q."/>
            <person name="Zhou Y."/>
        </authorList>
    </citation>
    <scope>NUCLEOTIDE SEQUENCE</scope>
    <source>
        <strain evidence="4">CGMCC 1.12195</strain>
    </source>
</reference>
<evidence type="ECO:0000256" key="1">
    <source>
        <dbReference type="ARBA" id="ARBA00004442"/>
    </source>
</evidence>
<evidence type="ECO:0008006" key="6">
    <source>
        <dbReference type="Google" id="ProtNLM"/>
    </source>
</evidence>
<evidence type="ECO:0000313" key="4">
    <source>
        <dbReference type="EMBL" id="GGG87060.1"/>
    </source>
</evidence>
<gene>
    <name evidence="4" type="ORF">GCM10007415_20900</name>
</gene>
<dbReference type="AlphaFoldDB" id="A0A917HR41"/>
<dbReference type="SUPFAM" id="SSF56935">
    <property type="entry name" value="Porins"/>
    <property type="match status" value="1"/>
</dbReference>
<dbReference type="Gene3D" id="2.40.170.20">
    <property type="entry name" value="TonB-dependent receptor, beta-barrel domain"/>
    <property type="match status" value="1"/>
</dbReference>
<dbReference type="RefSeq" id="WP_188505811.1">
    <property type="nucleotide sequence ID" value="NZ_BMER01000001.1"/>
</dbReference>
<keyword evidence="2" id="KW-0472">Membrane</keyword>
<organism evidence="4 5">
    <name type="scientific">Parapedobacter pyrenivorans</name>
    <dbReference type="NCBI Taxonomy" id="1305674"/>
    <lineage>
        <taxon>Bacteria</taxon>
        <taxon>Pseudomonadati</taxon>
        <taxon>Bacteroidota</taxon>
        <taxon>Sphingobacteriia</taxon>
        <taxon>Sphingobacteriales</taxon>
        <taxon>Sphingobacteriaceae</taxon>
        <taxon>Parapedobacter</taxon>
    </lineage>
</organism>
<comment type="subcellular location">
    <subcellularLocation>
        <location evidence="1">Cell outer membrane</location>
    </subcellularLocation>
</comment>
<evidence type="ECO:0000313" key="5">
    <source>
        <dbReference type="Proteomes" id="UP000660862"/>
    </source>
</evidence>
<dbReference type="Proteomes" id="UP000660862">
    <property type="component" value="Unassembled WGS sequence"/>
</dbReference>
<sequence>MIFQKSMRYGYLLTGILSGTLMVGYAQEEAQKDGRPATIDSIDVVRDYRPILADAVKIRQSPDMTNKRQYQPELTYNILDKKLDINTGTKRLTIQEMPFSRTQTLTNNYAKIGAGNLGTLLGEVYLSSDYWVDTRLGGYVKHLNQQGTIEEQKFSSQQIGVFGRTVLGPVTLDGEVGFNRYGTRFYGTVADLDGASLNASPAKQAFNDIYFTGELTSNYDEGASDAFSYSLKADAYSYSNAYDTKESSFALAGYINKQINVFNVGANISGDFTSVKDAAYSLGNHIGRINPYIRFQGPNYNITLGANFVAEFGDSSRTNIFPSAEVDFALIPQFAHIFGGINGDVNRTSVKELTKENPWLAALGTDNYIRNSVDRMYVFGGIKGNAGATFGYKVKAFYRRIESMPFYAIAPGTPYAFNLIYEDGDNASTIVGLEGELNVRISEVVTVGGRLNFNEFDLQQQEEAWYMPKMRLAANARFNISDKLYVDGELLFQGQTYGLVNDAGVGLGDYAITEIGDAGARKVTIPSFADLSAGAEYRATDRIGIYVRLNNMLGNDYERYLFYPRLGLNVIGGINFSF</sequence>
<protein>
    <recommendedName>
        <fullName evidence="6">TonB dependent receptor</fullName>
    </recommendedName>
</protein>
<reference evidence="4" key="1">
    <citation type="journal article" date="2014" name="Int. J. Syst. Evol. Microbiol.">
        <title>Complete genome sequence of Corynebacterium casei LMG S-19264T (=DSM 44701T), isolated from a smear-ripened cheese.</title>
        <authorList>
            <consortium name="US DOE Joint Genome Institute (JGI-PGF)"/>
            <person name="Walter F."/>
            <person name="Albersmeier A."/>
            <person name="Kalinowski J."/>
            <person name="Ruckert C."/>
        </authorList>
    </citation>
    <scope>NUCLEOTIDE SEQUENCE</scope>
    <source>
        <strain evidence="4">CGMCC 1.12195</strain>
    </source>
</reference>
<dbReference type="EMBL" id="BMER01000001">
    <property type="protein sequence ID" value="GGG87060.1"/>
    <property type="molecule type" value="Genomic_DNA"/>
</dbReference>
<keyword evidence="5" id="KW-1185">Reference proteome</keyword>
<evidence type="ECO:0000256" key="3">
    <source>
        <dbReference type="ARBA" id="ARBA00023237"/>
    </source>
</evidence>
<accession>A0A917HR41</accession>
<dbReference type="InterPro" id="IPR036942">
    <property type="entry name" value="Beta-barrel_TonB_sf"/>
</dbReference>
<proteinExistence type="predicted"/>
<dbReference type="GO" id="GO:0009279">
    <property type="term" value="C:cell outer membrane"/>
    <property type="evidence" value="ECO:0007669"/>
    <property type="project" value="UniProtKB-SubCell"/>
</dbReference>